<reference evidence="2" key="1">
    <citation type="submission" date="2020-08" db="EMBL/GenBank/DDBJ databases">
        <title>Novel species isolated from subtropical streams in China.</title>
        <authorList>
            <person name="Lu H."/>
        </authorList>
    </citation>
    <scope>NUCLEOTIDE SEQUENCE</scope>
    <source>
        <strain evidence="2">CY7W</strain>
    </source>
</reference>
<dbReference type="Proteomes" id="UP000612361">
    <property type="component" value="Unassembled WGS sequence"/>
</dbReference>
<feature type="signal peptide" evidence="1">
    <location>
        <begin position="1"/>
        <end position="21"/>
    </location>
</feature>
<name>A0A923HXN4_9BURK</name>
<evidence type="ECO:0000256" key="1">
    <source>
        <dbReference type="SAM" id="SignalP"/>
    </source>
</evidence>
<dbReference type="EMBL" id="JACOGG010000001">
    <property type="protein sequence ID" value="MBC3933871.1"/>
    <property type="molecule type" value="Genomic_DNA"/>
</dbReference>
<accession>A0A923HXN4</accession>
<feature type="chain" id="PRO_5037172785" description="Lipoprotein" evidence="1">
    <location>
        <begin position="22"/>
        <end position="66"/>
    </location>
</feature>
<evidence type="ECO:0008006" key="4">
    <source>
        <dbReference type="Google" id="ProtNLM"/>
    </source>
</evidence>
<comment type="caution">
    <text evidence="2">The sequence shown here is derived from an EMBL/GenBank/DDBJ whole genome shotgun (WGS) entry which is preliminary data.</text>
</comment>
<dbReference type="RefSeq" id="WP_186879512.1">
    <property type="nucleotide sequence ID" value="NZ_JACOGG010000001.1"/>
</dbReference>
<sequence length="66" mass="6827">MKKILHILSLAAIAASLSACISVSEQNVEASKQISVMAAQATATCGQGNVDKVSTNSFTCKQNTGR</sequence>
<evidence type="ECO:0000313" key="2">
    <source>
        <dbReference type="EMBL" id="MBC3933871.1"/>
    </source>
</evidence>
<protein>
    <recommendedName>
        <fullName evidence="4">Lipoprotein</fullName>
    </recommendedName>
</protein>
<gene>
    <name evidence="2" type="ORF">H8K47_00730</name>
</gene>
<keyword evidence="1" id="KW-0732">Signal</keyword>
<organism evidence="2 3">
    <name type="scientific">Undibacterium rugosum</name>
    <dbReference type="NCBI Taxonomy" id="2762291"/>
    <lineage>
        <taxon>Bacteria</taxon>
        <taxon>Pseudomonadati</taxon>
        <taxon>Pseudomonadota</taxon>
        <taxon>Betaproteobacteria</taxon>
        <taxon>Burkholderiales</taxon>
        <taxon>Oxalobacteraceae</taxon>
        <taxon>Undibacterium</taxon>
    </lineage>
</organism>
<keyword evidence="3" id="KW-1185">Reference proteome</keyword>
<dbReference type="AlphaFoldDB" id="A0A923HXN4"/>
<evidence type="ECO:0000313" key="3">
    <source>
        <dbReference type="Proteomes" id="UP000612361"/>
    </source>
</evidence>
<dbReference type="PROSITE" id="PS51257">
    <property type="entry name" value="PROKAR_LIPOPROTEIN"/>
    <property type="match status" value="1"/>
</dbReference>
<proteinExistence type="predicted"/>